<keyword evidence="2" id="KW-1185">Reference proteome</keyword>
<protein>
    <submittedName>
        <fullName evidence="1">Uncharacterized protein</fullName>
    </submittedName>
</protein>
<dbReference type="EMBL" id="FXBL01000004">
    <property type="protein sequence ID" value="SMH50842.1"/>
    <property type="molecule type" value="Genomic_DNA"/>
</dbReference>
<reference evidence="1 2" key="1">
    <citation type="submission" date="2017-04" db="EMBL/GenBank/DDBJ databases">
        <authorList>
            <person name="Afonso C.L."/>
            <person name="Miller P.J."/>
            <person name="Scott M.A."/>
            <person name="Spackman E."/>
            <person name="Goraichik I."/>
            <person name="Dimitrov K.M."/>
            <person name="Suarez D.L."/>
            <person name="Swayne D.E."/>
        </authorList>
    </citation>
    <scope>NUCLEOTIDE SEQUENCE [LARGE SCALE GENOMIC DNA]</scope>
    <source>
        <strain evidence="1 2">B5P</strain>
    </source>
</reference>
<dbReference type="Proteomes" id="UP000193083">
    <property type="component" value="Unassembled WGS sequence"/>
</dbReference>
<gene>
    <name evidence="1" type="ORF">SAMN02982922_4276</name>
</gene>
<organism evidence="1 2">
    <name type="scientific">Mesorhizobium australicum</name>
    <dbReference type="NCBI Taxonomy" id="536018"/>
    <lineage>
        <taxon>Bacteria</taxon>
        <taxon>Pseudomonadati</taxon>
        <taxon>Pseudomonadota</taxon>
        <taxon>Alphaproteobacteria</taxon>
        <taxon>Hyphomicrobiales</taxon>
        <taxon>Phyllobacteriaceae</taxon>
        <taxon>Mesorhizobium</taxon>
    </lineage>
</organism>
<proteinExistence type="predicted"/>
<dbReference type="OrthoDB" id="8453008at2"/>
<evidence type="ECO:0000313" key="1">
    <source>
        <dbReference type="EMBL" id="SMH50842.1"/>
    </source>
</evidence>
<evidence type="ECO:0000313" key="2">
    <source>
        <dbReference type="Proteomes" id="UP000193083"/>
    </source>
</evidence>
<dbReference type="AlphaFoldDB" id="A0A1X7PH27"/>
<accession>A0A1X7PH27</accession>
<name>A0A1X7PH27_9HYPH</name>
<dbReference type="RefSeq" id="WP_139832352.1">
    <property type="nucleotide sequence ID" value="NZ_FXBL01000004.1"/>
</dbReference>
<sequence length="273" mass="31158">MRGIEIKDTVNIDKYISIKPFADFKYTSMNIYQQPFSNFHGDAILQIEFEGPPVLERMGQSNAKNFRHAQALADEVMRAFSLIPKCLAYMTVRWAEHPNWRDHPRPGHGFSSGSRPFPHYRKGSVFDGDVLMSAWQNWISYDEKRKEKLHVPLERIMLSAAETHVVDKLIDLSIALESMLLDGEQGELAYKIAVRGAWLISRNPSERIENYKLIKKLYGMRSKAVHTGNLAKESGRQNGTLLDAELGIEIARDVAKKILSIGKMDWEKLVLDA</sequence>